<protein>
    <submittedName>
        <fullName evidence="2">Uncharacterized protein</fullName>
    </submittedName>
</protein>
<dbReference type="EMBL" id="KZ819188">
    <property type="protein sequence ID" value="PWZ03613.1"/>
    <property type="molecule type" value="Genomic_DNA"/>
</dbReference>
<dbReference type="Proteomes" id="UP000246740">
    <property type="component" value="Unassembled WGS sequence"/>
</dbReference>
<reference evidence="2 3" key="1">
    <citation type="journal article" date="2018" name="Mol. Biol. Evol.">
        <title>Broad Genomic Sampling Reveals a Smut Pathogenic Ancestry of the Fungal Clade Ustilaginomycotina.</title>
        <authorList>
            <person name="Kijpornyongpan T."/>
            <person name="Mondo S.J."/>
            <person name="Barry K."/>
            <person name="Sandor L."/>
            <person name="Lee J."/>
            <person name="Lipzen A."/>
            <person name="Pangilinan J."/>
            <person name="LaButti K."/>
            <person name="Hainaut M."/>
            <person name="Henrissat B."/>
            <person name="Grigoriev I.V."/>
            <person name="Spatafora J.W."/>
            <person name="Aime M.C."/>
        </authorList>
    </citation>
    <scope>NUCLEOTIDE SEQUENCE [LARGE SCALE GENOMIC DNA]</scope>
    <source>
        <strain evidence="2 3">MCA 3645</strain>
    </source>
</reference>
<dbReference type="InParanoid" id="A0A317Y0L9"/>
<evidence type="ECO:0000256" key="1">
    <source>
        <dbReference type="SAM" id="SignalP"/>
    </source>
</evidence>
<keyword evidence="3" id="KW-1185">Reference proteome</keyword>
<accession>A0A317Y0L9</accession>
<feature type="chain" id="PRO_5016393430" evidence="1">
    <location>
        <begin position="24"/>
        <end position="145"/>
    </location>
</feature>
<evidence type="ECO:0000313" key="3">
    <source>
        <dbReference type="Proteomes" id="UP000246740"/>
    </source>
</evidence>
<gene>
    <name evidence="2" type="ORF">BCV70DRAFT_204346</name>
</gene>
<sequence length="145" mass="15914">MSSNSFLPWATGVLSLDVYVANASTVSSYTKSNSNLHERGAQRPLSSNPPVCTHVQTKLMATDTDVYKTTPQPVQHTPQKAHFQEQLRASEDDLRMEPTRRGVAESDSVLATVFVPLAWQTDPVGMSKLILLADVMIVGRTNMAK</sequence>
<proteinExistence type="predicted"/>
<feature type="signal peptide" evidence="1">
    <location>
        <begin position="1"/>
        <end position="23"/>
    </location>
</feature>
<name>A0A317Y0L9_9BASI</name>
<evidence type="ECO:0000313" key="2">
    <source>
        <dbReference type="EMBL" id="PWZ03613.1"/>
    </source>
</evidence>
<dbReference type="AlphaFoldDB" id="A0A317Y0L9"/>
<keyword evidence="1" id="KW-0732">Signal</keyword>
<organism evidence="2 3">
    <name type="scientific">Testicularia cyperi</name>
    <dbReference type="NCBI Taxonomy" id="1882483"/>
    <lineage>
        <taxon>Eukaryota</taxon>
        <taxon>Fungi</taxon>
        <taxon>Dikarya</taxon>
        <taxon>Basidiomycota</taxon>
        <taxon>Ustilaginomycotina</taxon>
        <taxon>Ustilaginomycetes</taxon>
        <taxon>Ustilaginales</taxon>
        <taxon>Anthracoideaceae</taxon>
        <taxon>Testicularia</taxon>
    </lineage>
</organism>